<evidence type="ECO:0008006" key="3">
    <source>
        <dbReference type="Google" id="ProtNLM"/>
    </source>
</evidence>
<dbReference type="EMBL" id="JAXIVS010000030">
    <property type="protein sequence ID" value="MDY7233232.1"/>
    <property type="molecule type" value="Genomic_DNA"/>
</dbReference>
<gene>
    <name evidence="1" type="ORF">SYV04_42995</name>
</gene>
<comment type="caution">
    <text evidence="1">The sequence shown here is derived from an EMBL/GenBank/DDBJ whole genome shotgun (WGS) entry which is preliminary data.</text>
</comment>
<reference evidence="1 2" key="1">
    <citation type="submission" date="2023-12" db="EMBL/GenBank/DDBJ databases">
        <title>the genome sequence of Hyalangium sp. s54d21.</title>
        <authorList>
            <person name="Zhang X."/>
        </authorList>
    </citation>
    <scope>NUCLEOTIDE SEQUENCE [LARGE SCALE GENOMIC DNA]</scope>
    <source>
        <strain evidence="2">s54d21</strain>
    </source>
</reference>
<proteinExistence type="predicted"/>
<organism evidence="1 2">
    <name type="scientific">Hyalangium rubrum</name>
    <dbReference type="NCBI Taxonomy" id="3103134"/>
    <lineage>
        <taxon>Bacteria</taxon>
        <taxon>Pseudomonadati</taxon>
        <taxon>Myxococcota</taxon>
        <taxon>Myxococcia</taxon>
        <taxon>Myxococcales</taxon>
        <taxon>Cystobacterineae</taxon>
        <taxon>Archangiaceae</taxon>
        <taxon>Hyalangium</taxon>
    </lineage>
</organism>
<keyword evidence="2" id="KW-1185">Reference proteome</keyword>
<accession>A0ABU5HK80</accession>
<evidence type="ECO:0000313" key="1">
    <source>
        <dbReference type="EMBL" id="MDY7233232.1"/>
    </source>
</evidence>
<dbReference type="RefSeq" id="WP_321551945.1">
    <property type="nucleotide sequence ID" value="NZ_JAXIVS010000030.1"/>
</dbReference>
<evidence type="ECO:0000313" key="2">
    <source>
        <dbReference type="Proteomes" id="UP001291309"/>
    </source>
</evidence>
<dbReference type="PROSITE" id="PS51257">
    <property type="entry name" value="PROKAR_LIPOPROTEIN"/>
    <property type="match status" value="1"/>
</dbReference>
<sequence>MRIPCSRAPQRTHVIGTLLCVLAFVGCGSLDEDSAAPEQGTPGESKAPVIQSLEGTATLPGGSYSYSASNTGSAYQNTVNQVVTLTAGQTITVATCGLPGATFTGDTFLRLYGPLIQLVFNDDACGGAGSSLSFTSTGGGTYEIHGGCYGNSSCTATVVWQIASNPPTTGGSYTFSASNTNDAQQNTVNQYVALSPGQTLAVNTCVGATGDTYLRLYGPSATQIAFNDNSCFNGEGSRLSYRTINSGTFQIRAGCNSNSSCSGTVTWTIE</sequence>
<protein>
    <recommendedName>
        <fullName evidence="3">Lipoprotein</fullName>
    </recommendedName>
</protein>
<dbReference type="Proteomes" id="UP001291309">
    <property type="component" value="Unassembled WGS sequence"/>
</dbReference>
<name>A0ABU5HK80_9BACT</name>